<reference evidence="2" key="1">
    <citation type="submission" date="2023-08" db="EMBL/GenBank/DDBJ databases">
        <title>Isolation and Characterization of Rhodococcus erythropolis MGMM8.</title>
        <authorList>
            <person name="Diabankana R.G.C."/>
            <person name="Afordoanyi D.M."/>
            <person name="Validov S.Z."/>
        </authorList>
    </citation>
    <scope>NUCLEOTIDE SEQUENCE</scope>
    <source>
        <strain evidence="2">MGMM8</strain>
        <plasmid evidence="2">pMGMM8_1</plasmid>
    </source>
</reference>
<proteinExistence type="predicted"/>
<feature type="domain" description="Anti-bacteriophage protein A/HamA C-terminal" evidence="1">
    <location>
        <begin position="30"/>
        <end position="306"/>
    </location>
</feature>
<gene>
    <name evidence="2" type="ORF">QIE55_32325</name>
</gene>
<protein>
    <submittedName>
        <fullName evidence="2">DUF1837 domain-containing protein</fullName>
    </submittedName>
</protein>
<evidence type="ECO:0000259" key="1">
    <source>
        <dbReference type="Pfam" id="PF08878"/>
    </source>
</evidence>
<organism evidence="2 3">
    <name type="scientific">Rhodococcus erythropolis</name>
    <name type="common">Arthrobacter picolinophilus</name>
    <dbReference type="NCBI Taxonomy" id="1833"/>
    <lineage>
        <taxon>Bacteria</taxon>
        <taxon>Bacillati</taxon>
        <taxon>Actinomycetota</taxon>
        <taxon>Actinomycetes</taxon>
        <taxon>Mycobacteriales</taxon>
        <taxon>Nocardiaceae</taxon>
        <taxon>Rhodococcus</taxon>
        <taxon>Rhodococcus erythropolis group</taxon>
    </lineage>
</organism>
<evidence type="ECO:0000313" key="2">
    <source>
        <dbReference type="EMBL" id="WMN03095.1"/>
    </source>
</evidence>
<evidence type="ECO:0000313" key="3">
    <source>
        <dbReference type="Proteomes" id="UP001230933"/>
    </source>
</evidence>
<dbReference type="Proteomes" id="UP001230933">
    <property type="component" value="Plasmid pMGMM8_1"/>
</dbReference>
<geneLocation type="plasmid" evidence="2 3">
    <name>pMGMM8_1</name>
</geneLocation>
<name>A0AAX4A012_RHOER</name>
<dbReference type="EMBL" id="CP133191">
    <property type="protein sequence ID" value="WMN03095.1"/>
    <property type="molecule type" value="Genomic_DNA"/>
</dbReference>
<dbReference type="RefSeq" id="WP_308372617.1">
    <property type="nucleotide sequence ID" value="NZ_CP133191.1"/>
</dbReference>
<sequence length="331" mass="36539">MSTPGPLLPLSLLSSNRESFNALFYEPVTSALQSKTNLHLHVLRVQNGDFDLPSLYRALKNNSVAYVLSRLNYKQVLSDPGRMVEVVNKVQSQFRKPDARSGEGGEVILYSLLEGHLGAPKVLSKMELKTSSQHYVHGSDGVHLLHIDGSSYQLIFGESKMYGNAKGKPDGSARLGIKAAFESIEKVHDEGLEFETWLVQSELLKEHLDEASVAALSSILLPSARGTNSAVTKANAFGIFVGYEVDLTDVKFEELTLPDTESLIRERASHAIKAEQDTIKNEIINRGLGIYPFHIYAVPFTKRTIKDEIHGIEKVRMDLAAQLGYNGTTTL</sequence>
<dbReference type="InterPro" id="IPR014976">
    <property type="entry name" value="AbpA_HamA_C"/>
</dbReference>
<accession>A0AAX4A012</accession>
<dbReference type="Pfam" id="PF08878">
    <property type="entry name" value="HamA"/>
    <property type="match status" value="1"/>
</dbReference>
<keyword evidence="2" id="KW-0614">Plasmid</keyword>
<dbReference type="AlphaFoldDB" id="A0AAX4A012"/>